<sequence length="390" mass="43643">MAENFCLFIWINDNPISGSVLRIRNIVHPRRDFNAYTEGETVTVKCPGIGKHDALIGKIGGNEDKKTIEAVLADSGRFQELLLKFKISKRSDNTVPNAAVQNDVLPDGGNNIVTVVVKPKTVKRKVCFSDKQTAAVEEDKLETIAEELALADLSQSVQKSDETGPLVRSSLQLLGGEDSAFEIRRSPRRTHSTPCSESCVSRQEFIQLQSQCATVEFWCRQMWSDIQAMKAERQESFQNQHDFQQNFIHDNLMEDSHMSASEEAQPLTSECSKPTLSTPSTPTTPTTPTSSISMTGSYAGYSKVQILEEAKRQKNYKKATARVFRLLFTKQEINGRSLFGKKNTSGDVRPALADQSKLAFLEDCIVEVWGIRKEMVRVVLRHLLKPSRIS</sequence>
<protein>
    <recommendedName>
        <fullName evidence="4">BEN domain-containing protein</fullName>
    </recommendedName>
</protein>
<name>A0ABY7DBN3_MYAAR</name>
<feature type="region of interest" description="Disordered" evidence="1">
    <location>
        <begin position="257"/>
        <end position="294"/>
    </location>
</feature>
<keyword evidence="3" id="KW-1185">Reference proteome</keyword>
<organism evidence="2 3">
    <name type="scientific">Mya arenaria</name>
    <name type="common">Soft-shell clam</name>
    <dbReference type="NCBI Taxonomy" id="6604"/>
    <lineage>
        <taxon>Eukaryota</taxon>
        <taxon>Metazoa</taxon>
        <taxon>Spiralia</taxon>
        <taxon>Lophotrochozoa</taxon>
        <taxon>Mollusca</taxon>
        <taxon>Bivalvia</taxon>
        <taxon>Autobranchia</taxon>
        <taxon>Heteroconchia</taxon>
        <taxon>Euheterodonta</taxon>
        <taxon>Imparidentia</taxon>
        <taxon>Neoheterodontei</taxon>
        <taxon>Myida</taxon>
        <taxon>Myoidea</taxon>
        <taxon>Myidae</taxon>
        <taxon>Mya</taxon>
    </lineage>
</organism>
<proteinExistence type="predicted"/>
<evidence type="ECO:0000313" key="2">
    <source>
        <dbReference type="EMBL" id="WAQ94313.1"/>
    </source>
</evidence>
<evidence type="ECO:0008006" key="4">
    <source>
        <dbReference type="Google" id="ProtNLM"/>
    </source>
</evidence>
<evidence type="ECO:0000256" key="1">
    <source>
        <dbReference type="SAM" id="MobiDB-lite"/>
    </source>
</evidence>
<accession>A0ABY7DBN3</accession>
<dbReference type="Proteomes" id="UP001164746">
    <property type="component" value="Chromosome 1"/>
</dbReference>
<dbReference type="EMBL" id="CP111012">
    <property type="protein sequence ID" value="WAQ94313.1"/>
    <property type="molecule type" value="Genomic_DNA"/>
</dbReference>
<gene>
    <name evidence="2" type="ORF">MAR_006784</name>
</gene>
<feature type="compositionally biased region" description="Low complexity" evidence="1">
    <location>
        <begin position="272"/>
        <end position="294"/>
    </location>
</feature>
<evidence type="ECO:0000313" key="3">
    <source>
        <dbReference type="Proteomes" id="UP001164746"/>
    </source>
</evidence>
<reference evidence="2" key="1">
    <citation type="submission" date="2022-11" db="EMBL/GenBank/DDBJ databases">
        <title>Centuries of genome instability and evolution in soft-shell clam transmissible cancer (bioRxiv).</title>
        <authorList>
            <person name="Hart S.F.M."/>
            <person name="Yonemitsu M.A."/>
            <person name="Giersch R.M."/>
            <person name="Beal B.F."/>
            <person name="Arriagada G."/>
            <person name="Davis B.W."/>
            <person name="Ostrander E.A."/>
            <person name="Goff S.P."/>
            <person name="Metzger M.J."/>
        </authorList>
    </citation>
    <scope>NUCLEOTIDE SEQUENCE</scope>
    <source>
        <strain evidence="2">MELC-2E11</strain>
        <tissue evidence="2">Siphon/mantle</tissue>
    </source>
</reference>